<reference evidence="1 2" key="1">
    <citation type="submission" date="2014-11" db="EMBL/GenBank/DDBJ databases">
        <authorList>
            <person name="Wibberg Daniel"/>
        </authorList>
    </citation>
    <scope>NUCLEOTIDE SEQUENCE [LARGE SCALE GENOMIC DNA]</scope>
    <source>
        <strain evidence="1">Rhizoctonia solani AG1-IB 7/3/14</strain>
    </source>
</reference>
<gene>
    <name evidence="1" type="ORF">RSOLAG1IB_04058</name>
</gene>
<name>A0A0B7FV96_THACB</name>
<proteinExistence type="predicted"/>
<dbReference type="Proteomes" id="UP000059188">
    <property type="component" value="Unassembled WGS sequence"/>
</dbReference>
<evidence type="ECO:0000313" key="1">
    <source>
        <dbReference type="EMBL" id="CEL60819.1"/>
    </source>
</evidence>
<accession>A0A0B7FV96</accession>
<keyword evidence="2" id="KW-1185">Reference proteome</keyword>
<dbReference type="AlphaFoldDB" id="A0A0B7FV96"/>
<organism evidence="1 2">
    <name type="scientific">Thanatephorus cucumeris (strain AG1-IB / isolate 7/3/14)</name>
    <name type="common">Lettuce bottom rot fungus</name>
    <name type="synonym">Rhizoctonia solani</name>
    <dbReference type="NCBI Taxonomy" id="1108050"/>
    <lineage>
        <taxon>Eukaryota</taxon>
        <taxon>Fungi</taxon>
        <taxon>Dikarya</taxon>
        <taxon>Basidiomycota</taxon>
        <taxon>Agaricomycotina</taxon>
        <taxon>Agaricomycetes</taxon>
        <taxon>Cantharellales</taxon>
        <taxon>Ceratobasidiaceae</taxon>
        <taxon>Rhizoctonia</taxon>
        <taxon>Rhizoctonia solani AG-1</taxon>
    </lineage>
</organism>
<evidence type="ECO:0000313" key="2">
    <source>
        <dbReference type="Proteomes" id="UP000059188"/>
    </source>
</evidence>
<dbReference type="EMBL" id="LN679104">
    <property type="protein sequence ID" value="CEL60819.1"/>
    <property type="molecule type" value="Genomic_DNA"/>
</dbReference>
<sequence>MATEATCRKCGRVEIRESRSPLVGILIGSPKGANLVAELVDKCRKCVVHGKNKDTHQIKLNLPPVLLRTTLGGLMLVPQCRSLYALVWTHLGLRGVPCNLEIDVINPHNLQHLGSSLDALFYYGYMNLLSTN</sequence>
<protein>
    <submittedName>
        <fullName evidence="1">Uncharacterized protein</fullName>
    </submittedName>
</protein>